<dbReference type="EMBL" id="CP065728">
    <property type="protein sequence ID" value="QPT45523.1"/>
    <property type="molecule type" value="Genomic_DNA"/>
</dbReference>
<evidence type="ECO:0000256" key="2">
    <source>
        <dbReference type="ARBA" id="ARBA00021549"/>
    </source>
</evidence>
<evidence type="ECO:0000256" key="11">
    <source>
        <dbReference type="SAM" id="Phobius"/>
    </source>
</evidence>
<accession>A0A7T3F0K2</accession>
<dbReference type="PROSITE" id="PS00409">
    <property type="entry name" value="PROKAR_NTER_METHYL"/>
    <property type="match status" value="1"/>
</dbReference>
<evidence type="ECO:0000256" key="3">
    <source>
        <dbReference type="ARBA" id="ARBA00022475"/>
    </source>
</evidence>
<evidence type="ECO:0000313" key="13">
    <source>
        <dbReference type="EMBL" id="QPT45523.1"/>
    </source>
</evidence>
<organism evidence="13 14">
    <name type="scientific">Moraxella nonliquefaciens</name>
    <dbReference type="NCBI Taxonomy" id="478"/>
    <lineage>
        <taxon>Bacteria</taxon>
        <taxon>Pseudomonadati</taxon>
        <taxon>Pseudomonadota</taxon>
        <taxon>Gammaproteobacteria</taxon>
        <taxon>Moraxellales</taxon>
        <taxon>Moraxellaceae</taxon>
        <taxon>Moraxella</taxon>
    </lineage>
</organism>
<dbReference type="Gene3D" id="3.30.700.10">
    <property type="entry name" value="Glycoprotein, Type 4 Pilin"/>
    <property type="match status" value="1"/>
</dbReference>
<keyword evidence="14" id="KW-1185">Reference proteome</keyword>
<evidence type="ECO:0000256" key="5">
    <source>
        <dbReference type="ARBA" id="ARBA00022519"/>
    </source>
</evidence>
<comment type="subcellular location">
    <subcellularLocation>
        <location evidence="1">Cell inner membrane</location>
        <topology evidence="1">Single-pass membrane protein</topology>
    </subcellularLocation>
</comment>
<protein>
    <recommendedName>
        <fullName evidence="2">Type II secretion system protein H</fullName>
    </recommendedName>
    <alternativeName>
        <fullName evidence="10">General secretion pathway protein H</fullName>
    </alternativeName>
</protein>
<sequence>MGWGIVGEQKGLTLIELMVVVIVIAVISMIAYPNIMKSLQKMEANHVASIITDALKQARAQSHITKQNIIVCPADEFNLCHRQLGKKIIVFKDLDGNARLDDGELMMEHELNLKYGRLDMRVSASRHYIKYFGSSASPRGHFGHIKYCSVSDDVRLSYKIILTHMGAVRKSFEDVGCGGWICQCPAH</sequence>
<gene>
    <name evidence="13" type="ORF">I6G26_01275</name>
</gene>
<dbReference type="Proteomes" id="UP000594834">
    <property type="component" value="Chromosome"/>
</dbReference>
<evidence type="ECO:0000259" key="12">
    <source>
        <dbReference type="Pfam" id="PF12019"/>
    </source>
</evidence>
<dbReference type="InterPro" id="IPR012902">
    <property type="entry name" value="N_methyl_site"/>
</dbReference>
<dbReference type="NCBIfam" id="TIGR02532">
    <property type="entry name" value="IV_pilin_GFxxxE"/>
    <property type="match status" value="1"/>
</dbReference>
<dbReference type="Pfam" id="PF07963">
    <property type="entry name" value="N_methyl"/>
    <property type="match status" value="1"/>
</dbReference>
<keyword evidence="4" id="KW-0488">Methylation</keyword>
<dbReference type="InterPro" id="IPR045584">
    <property type="entry name" value="Pilin-like"/>
</dbReference>
<reference evidence="13 14" key="1">
    <citation type="submission" date="2020-12" db="EMBL/GenBank/DDBJ databases">
        <title>FDA dAtabase for Regulatory Grade micrObial Sequences (FDA-ARGOS): Supporting development and validation of Infectious Disease Dx tests.</title>
        <authorList>
            <person name="Sproer C."/>
            <person name="Gronow S."/>
            <person name="Severitt S."/>
            <person name="Schroder I."/>
            <person name="Tallon L."/>
            <person name="Sadzewicz L."/>
            <person name="Zhao X."/>
            <person name="Boylan J."/>
            <person name="Ott S."/>
            <person name="Bowen H."/>
            <person name="Vavikolanu K."/>
            <person name="Mehta A."/>
            <person name="Aluvathingal J."/>
            <person name="Nadendla S."/>
            <person name="Lowell S."/>
            <person name="Myers T."/>
            <person name="Yan Y."/>
            <person name="Sichtig H."/>
        </authorList>
    </citation>
    <scope>NUCLEOTIDE SEQUENCE [LARGE SCALE GENOMIC DNA]</scope>
    <source>
        <strain evidence="13 14">FDAARGOS_869</strain>
    </source>
</reference>
<proteinExistence type="inferred from homology"/>
<keyword evidence="8 11" id="KW-0472">Membrane</keyword>
<feature type="transmembrane region" description="Helical" evidence="11">
    <location>
        <begin position="12"/>
        <end position="32"/>
    </location>
</feature>
<feature type="domain" description="General secretion pathway GspH" evidence="12">
    <location>
        <begin position="52"/>
        <end position="163"/>
    </location>
</feature>
<dbReference type="SUPFAM" id="SSF54523">
    <property type="entry name" value="Pili subunits"/>
    <property type="match status" value="1"/>
</dbReference>
<keyword evidence="7 11" id="KW-1133">Transmembrane helix</keyword>
<dbReference type="RefSeq" id="WP_197940324.1">
    <property type="nucleotide sequence ID" value="NZ_CP065728.1"/>
</dbReference>
<keyword evidence="6 11" id="KW-0812">Transmembrane</keyword>
<evidence type="ECO:0000256" key="6">
    <source>
        <dbReference type="ARBA" id="ARBA00022692"/>
    </source>
</evidence>
<evidence type="ECO:0000256" key="7">
    <source>
        <dbReference type="ARBA" id="ARBA00022989"/>
    </source>
</evidence>
<dbReference type="Pfam" id="PF12019">
    <property type="entry name" value="GspH"/>
    <property type="match status" value="1"/>
</dbReference>
<evidence type="ECO:0000313" key="14">
    <source>
        <dbReference type="Proteomes" id="UP000594834"/>
    </source>
</evidence>
<evidence type="ECO:0000256" key="1">
    <source>
        <dbReference type="ARBA" id="ARBA00004377"/>
    </source>
</evidence>
<evidence type="ECO:0000256" key="9">
    <source>
        <dbReference type="ARBA" id="ARBA00025772"/>
    </source>
</evidence>
<dbReference type="InterPro" id="IPR022346">
    <property type="entry name" value="T2SS_GspH"/>
</dbReference>
<evidence type="ECO:0000256" key="8">
    <source>
        <dbReference type="ARBA" id="ARBA00023136"/>
    </source>
</evidence>
<keyword evidence="3" id="KW-1003">Cell membrane</keyword>
<comment type="similarity">
    <text evidence="9">Belongs to the GSP H family.</text>
</comment>
<keyword evidence="5" id="KW-0997">Cell inner membrane</keyword>
<name>A0A7T3F0K2_MORNO</name>
<evidence type="ECO:0000256" key="10">
    <source>
        <dbReference type="ARBA" id="ARBA00030775"/>
    </source>
</evidence>
<evidence type="ECO:0000256" key="4">
    <source>
        <dbReference type="ARBA" id="ARBA00022481"/>
    </source>
</evidence>